<evidence type="ECO:0000256" key="6">
    <source>
        <dbReference type="RuleBase" id="RU367095"/>
    </source>
</evidence>
<evidence type="ECO:0000256" key="5">
    <source>
        <dbReference type="ARBA" id="ARBA00023054"/>
    </source>
</evidence>
<dbReference type="AlphaFoldDB" id="A0ABD3REU2"/>
<keyword evidence="4 6" id="KW-0653">Protein transport</keyword>
<dbReference type="Proteomes" id="UP001530377">
    <property type="component" value="Unassembled WGS sequence"/>
</dbReference>
<comment type="caution">
    <text evidence="7">The sequence shown here is derived from an EMBL/GenBank/DDBJ whole genome shotgun (WGS) entry which is preliminary data.</text>
</comment>
<dbReference type="GO" id="GO:0031902">
    <property type="term" value="C:late endosome membrane"/>
    <property type="evidence" value="ECO:0007669"/>
    <property type="project" value="UniProtKB-UniRule"/>
</dbReference>
<reference evidence="7 8" key="1">
    <citation type="submission" date="2024-10" db="EMBL/GenBank/DDBJ databases">
        <title>Updated reference genomes for cyclostephanoid diatoms.</title>
        <authorList>
            <person name="Roberts W.R."/>
            <person name="Alverson A.J."/>
        </authorList>
    </citation>
    <scope>NUCLEOTIDE SEQUENCE [LARGE SCALE GENOMIC DNA]</scope>
    <source>
        <strain evidence="7 8">AJA228-03</strain>
    </source>
</reference>
<comment type="function">
    <text evidence="6">Component of the ESCRT-II complex (endosomal sorting complex required for transport II), which is required for multivesicular body (MVB) formation and sorting of endosomal cargo proteins into MVBs.</text>
</comment>
<proteinExistence type="inferred from homology"/>
<protein>
    <recommendedName>
        <fullName evidence="6">Vacuolar protein-sorting-associated protein 36</fullName>
    </recommendedName>
    <alternativeName>
        <fullName evidence="6">ESCRT-II complex subunit VPS36</fullName>
    </alternativeName>
</protein>
<keyword evidence="6" id="KW-0963">Cytoplasm</keyword>
<keyword evidence="8" id="KW-1185">Reference proteome</keyword>
<keyword evidence="2 6" id="KW-0813">Transport</keyword>
<dbReference type="InterPro" id="IPR040608">
    <property type="entry name" value="Snf8/Vps36"/>
</dbReference>
<keyword evidence="5" id="KW-0175">Coiled coil</keyword>
<comment type="subunit">
    <text evidence="6">Component of the endosomal sorting complex required for transport II (ESCRT-II).</text>
</comment>
<dbReference type="Gene3D" id="1.10.10.10">
    <property type="entry name" value="Winged helix-like DNA-binding domain superfamily/Winged helix DNA-binding domain"/>
    <property type="match status" value="2"/>
</dbReference>
<keyword evidence="3 6" id="KW-0967">Endosome</keyword>
<dbReference type="SUPFAM" id="SSF46785">
    <property type="entry name" value="Winged helix' DNA-binding domain"/>
    <property type="match status" value="2"/>
</dbReference>
<dbReference type="GO" id="GO:0032266">
    <property type="term" value="F:phosphatidylinositol-3-phosphate binding"/>
    <property type="evidence" value="ECO:0007669"/>
    <property type="project" value="UniProtKB-UniRule"/>
</dbReference>
<comment type="similarity">
    <text evidence="1 6">Belongs to the VPS36 family.</text>
</comment>
<evidence type="ECO:0000256" key="2">
    <source>
        <dbReference type="ARBA" id="ARBA00022448"/>
    </source>
</evidence>
<dbReference type="InterPro" id="IPR036388">
    <property type="entry name" value="WH-like_DNA-bd_sf"/>
</dbReference>
<dbReference type="InterPro" id="IPR037855">
    <property type="entry name" value="Vps36"/>
</dbReference>
<organism evidence="7 8">
    <name type="scientific">Cyclostephanos tholiformis</name>
    <dbReference type="NCBI Taxonomy" id="382380"/>
    <lineage>
        <taxon>Eukaryota</taxon>
        <taxon>Sar</taxon>
        <taxon>Stramenopiles</taxon>
        <taxon>Ochrophyta</taxon>
        <taxon>Bacillariophyta</taxon>
        <taxon>Coscinodiscophyceae</taxon>
        <taxon>Thalassiosirophycidae</taxon>
        <taxon>Stephanodiscales</taxon>
        <taxon>Stephanodiscaceae</taxon>
        <taxon>Cyclostephanos</taxon>
    </lineage>
</organism>
<gene>
    <name evidence="7" type="ORF">ACHAXA_008654</name>
</gene>
<name>A0ABD3REU2_9STRA</name>
<dbReference type="GO" id="GO:0043130">
    <property type="term" value="F:ubiquitin binding"/>
    <property type="evidence" value="ECO:0007669"/>
    <property type="project" value="UniProtKB-UniRule"/>
</dbReference>
<evidence type="ECO:0000256" key="4">
    <source>
        <dbReference type="ARBA" id="ARBA00022927"/>
    </source>
</evidence>
<evidence type="ECO:0000256" key="3">
    <source>
        <dbReference type="ARBA" id="ARBA00022753"/>
    </source>
</evidence>
<dbReference type="GO" id="GO:0000814">
    <property type="term" value="C:ESCRT II complex"/>
    <property type="evidence" value="ECO:0007669"/>
    <property type="project" value="UniProtKB-UniRule"/>
</dbReference>
<dbReference type="PANTHER" id="PTHR13128">
    <property type="entry name" value="VACUOLAR PROTEIN-SORTING-ASSOCIATED PROTEIN 36"/>
    <property type="match status" value="1"/>
</dbReference>
<dbReference type="PANTHER" id="PTHR13128:SF12">
    <property type="entry name" value="VACUOLAR PROTEIN-SORTING-ASSOCIATED PROTEIN 36"/>
    <property type="match status" value="1"/>
</dbReference>
<evidence type="ECO:0000313" key="7">
    <source>
        <dbReference type="EMBL" id="KAL3810286.1"/>
    </source>
</evidence>
<dbReference type="GO" id="GO:0043328">
    <property type="term" value="P:protein transport to vacuole involved in ubiquitin-dependent protein catabolic process via the multivesicular body sorting pathway"/>
    <property type="evidence" value="ECO:0007669"/>
    <property type="project" value="UniProtKB-UniRule"/>
</dbReference>
<evidence type="ECO:0000313" key="8">
    <source>
        <dbReference type="Proteomes" id="UP001530377"/>
    </source>
</evidence>
<sequence length="481" mass="53181">MMAKLSPSLERTWSCDVSRRRRRRRRDCCRGHLYSWMRPDRPIIICPIAYISPDEGDEPLELTNTDGDGGDAHPWNARDVGLSCHVTTHRIVLVDERDSIVIGGSIPLPLVESFAAAGGPSIRSPLSSYKIELNTFAWGKLTIVFRGGKTASYAESKQHRDDALAAIEKAMAREAWNAKERLARSEDKRSSKIIAGKKVGLDRIVTKTELHVFGGGIDERGAKTDPSTSVLKWDKGSRKKEDIDAFLREADVLVKIIHTSIAKIERARTVGSAFNCGEKTNASVEDTDKLFSLLENMGNTSALSKKQAGSTYHPQLARQLVDFLRLNGKLTKAGGMMTLTDVYCLFNRARGTNMIAPEDLLRAVDLMKELNLGITKRSFKSGVLVIQADEFDDNIMGRKLTELASISMEPQSRKVSSSPGGITVMDVCRELKISALLANEQLVTTEEMGLLCRDSTIEGVRFFPNLFITGDFSLLSGIMLQ</sequence>
<dbReference type="FunFam" id="1.10.10.10:FF:000165">
    <property type="entry name" value="Vacuolar protein sorting protein (Vps36)"/>
    <property type="match status" value="1"/>
</dbReference>
<dbReference type="Pfam" id="PF04157">
    <property type="entry name" value="EAP30"/>
    <property type="match status" value="1"/>
</dbReference>
<dbReference type="EMBL" id="JALLPB020000342">
    <property type="protein sequence ID" value="KAL3810286.1"/>
    <property type="molecule type" value="Genomic_DNA"/>
</dbReference>
<dbReference type="InterPro" id="IPR036390">
    <property type="entry name" value="WH_DNA-bd_sf"/>
</dbReference>
<comment type="subcellular location">
    <subcellularLocation>
        <location evidence="6">Cytoplasm</location>
    </subcellularLocation>
    <subcellularLocation>
        <location evidence="6">Endosome</location>
    </subcellularLocation>
</comment>
<evidence type="ECO:0000256" key="1">
    <source>
        <dbReference type="ARBA" id="ARBA00009697"/>
    </source>
</evidence>
<accession>A0ABD3REU2</accession>